<comment type="caution">
    <text evidence="1">The sequence shown here is derived from an EMBL/GenBank/DDBJ whole genome shotgun (WGS) entry which is preliminary data.</text>
</comment>
<proteinExistence type="predicted"/>
<name>A0A4R3UPK6_9BURK</name>
<dbReference type="AlphaFoldDB" id="A0A4R3UPK6"/>
<organism evidence="1 2">
    <name type="scientific">Paracandidimonas soli</name>
    <dbReference type="NCBI Taxonomy" id="1917182"/>
    <lineage>
        <taxon>Bacteria</taxon>
        <taxon>Pseudomonadati</taxon>
        <taxon>Pseudomonadota</taxon>
        <taxon>Betaproteobacteria</taxon>
        <taxon>Burkholderiales</taxon>
        <taxon>Alcaligenaceae</taxon>
        <taxon>Paracandidimonas</taxon>
    </lineage>
</organism>
<dbReference type="EMBL" id="SMBX01000014">
    <property type="protein sequence ID" value="TCU92580.1"/>
    <property type="molecule type" value="Genomic_DNA"/>
</dbReference>
<protein>
    <submittedName>
        <fullName evidence="1">Uncharacterized protein</fullName>
    </submittedName>
</protein>
<keyword evidence="2" id="KW-1185">Reference proteome</keyword>
<dbReference type="Proteomes" id="UP000294692">
    <property type="component" value="Unassembled WGS sequence"/>
</dbReference>
<evidence type="ECO:0000313" key="1">
    <source>
        <dbReference type="EMBL" id="TCU92580.1"/>
    </source>
</evidence>
<accession>A0A4R3UPK6</accession>
<evidence type="ECO:0000313" key="2">
    <source>
        <dbReference type="Proteomes" id="UP000294692"/>
    </source>
</evidence>
<sequence>MQAYARAAIEADRKRRGEPVAYRLLRKNADGEWVTDGRPWCDGVPDADLVKDSEKSGQYRIEYAFAAPQPAEPVKVPSDADIDAVFNDMPDGANSWLKSWGYRQFARALLARYATTKEQP</sequence>
<gene>
    <name evidence="1" type="ORF">EV686_11417</name>
</gene>
<reference evidence="1 2" key="1">
    <citation type="submission" date="2019-03" db="EMBL/GenBank/DDBJ databases">
        <title>Genomic Encyclopedia of Type Strains, Phase IV (KMG-IV): sequencing the most valuable type-strain genomes for metagenomic binning, comparative biology and taxonomic classification.</title>
        <authorList>
            <person name="Goeker M."/>
        </authorList>
    </citation>
    <scope>NUCLEOTIDE SEQUENCE [LARGE SCALE GENOMIC DNA]</scope>
    <source>
        <strain evidence="1 2">DSM 100048</strain>
    </source>
</reference>